<name>A0ABN9WG78_9DINO</name>
<dbReference type="Proteomes" id="UP001189429">
    <property type="component" value="Unassembled WGS sequence"/>
</dbReference>
<accession>A0ABN9WG78</accession>
<reference evidence="1" key="1">
    <citation type="submission" date="2023-10" db="EMBL/GenBank/DDBJ databases">
        <authorList>
            <person name="Chen Y."/>
            <person name="Shah S."/>
            <person name="Dougan E. K."/>
            <person name="Thang M."/>
            <person name="Chan C."/>
        </authorList>
    </citation>
    <scope>NUCLEOTIDE SEQUENCE [LARGE SCALE GENOMIC DNA]</scope>
</reference>
<dbReference type="EMBL" id="CAUYUJ010018667">
    <property type="protein sequence ID" value="CAK0885403.1"/>
    <property type="molecule type" value="Genomic_DNA"/>
</dbReference>
<proteinExistence type="predicted"/>
<protein>
    <submittedName>
        <fullName evidence="1">Uncharacterized protein</fullName>
    </submittedName>
</protein>
<evidence type="ECO:0000313" key="2">
    <source>
        <dbReference type="Proteomes" id="UP001189429"/>
    </source>
</evidence>
<gene>
    <name evidence="1" type="ORF">PCOR1329_LOCUS67029</name>
</gene>
<comment type="caution">
    <text evidence="1">The sequence shown here is derived from an EMBL/GenBank/DDBJ whole genome shotgun (WGS) entry which is preliminary data.</text>
</comment>
<organism evidence="1 2">
    <name type="scientific">Prorocentrum cordatum</name>
    <dbReference type="NCBI Taxonomy" id="2364126"/>
    <lineage>
        <taxon>Eukaryota</taxon>
        <taxon>Sar</taxon>
        <taxon>Alveolata</taxon>
        <taxon>Dinophyceae</taxon>
        <taxon>Prorocentrales</taxon>
        <taxon>Prorocentraceae</taxon>
        <taxon>Prorocentrum</taxon>
    </lineage>
</organism>
<keyword evidence="2" id="KW-1185">Reference proteome</keyword>
<evidence type="ECO:0000313" key="1">
    <source>
        <dbReference type="EMBL" id="CAK0885403.1"/>
    </source>
</evidence>
<sequence>MQYNIQLLAAHPAAVRRVDVIAGMLYRALPSSLGGTISGRSQRLAVIVVLPSGDFLEAFGRPDVCLYAPRRAITGSAALTSTRKLPASDGAWAPSFPTQRVATQQKPAGKAAARALRRSLAPSALRPSLSQVRL</sequence>